<keyword evidence="7" id="KW-0408">Iron</keyword>
<dbReference type="RefSeq" id="XP_066915313.1">
    <property type="nucleotide sequence ID" value="XM_067059212.1"/>
</dbReference>
<evidence type="ECO:0000256" key="12">
    <source>
        <dbReference type="SAM" id="Phobius"/>
    </source>
</evidence>
<dbReference type="AlphaFoldDB" id="A0A7M5WVD2"/>
<dbReference type="GO" id="GO:0006784">
    <property type="term" value="P:heme A biosynthetic process"/>
    <property type="evidence" value="ECO:0007669"/>
    <property type="project" value="InterPro"/>
</dbReference>
<keyword evidence="14" id="KW-1185">Reference proteome</keyword>
<sequence length="404" mass="45424">MFQRIVTNHSIRNAVTNISKRVYQQHNPVAKNIVQNVRKKFMSGTTATTLAETPRAKKIVGYWLLGCSGSVAGAVVLGGVTRLTKSGLSMTDWHLIKGMRPPRSEEEWLKEFARYQAFPEFKLARADMTLGEFKLIFYMEWFHRMYGRFVGLAFYLPAAYLWKKGYLTKAMKPRVIVFGSLILAQGLIGWFMVRSGLDEQTMANTNEPRVSQYRLAMHLGMAFTVFSGLFYNALSHLLKENPLQYTKKLGQMKKFAHSSMALTFITAVSGAFVAGLEAGLVYNSFPKFADRWIPSDIAAINPWWRNMFENPTTTQFNHRLLGIATFSTIAATMYLSSPLALPHRARLAMNCVMGMACLQVGLGISTLLLYVPTALAATHQFGSLTLLSLAIWLNYELKTAKIPK</sequence>
<dbReference type="InterPro" id="IPR003780">
    <property type="entry name" value="COX15/CtaA_fam"/>
</dbReference>
<evidence type="ECO:0000256" key="6">
    <source>
        <dbReference type="ARBA" id="ARBA00023002"/>
    </source>
</evidence>
<dbReference type="Proteomes" id="UP000594262">
    <property type="component" value="Unplaced"/>
</dbReference>
<keyword evidence="9 12" id="KW-0472">Membrane</keyword>
<protein>
    <submittedName>
        <fullName evidence="13">Uncharacterized protein</fullName>
    </submittedName>
</protein>
<comment type="pathway">
    <text evidence="10">Porphyrin-containing compound metabolism; heme A biosynthesis; heme A from heme O: step 1/1.</text>
</comment>
<evidence type="ECO:0000256" key="4">
    <source>
        <dbReference type="ARBA" id="ARBA00022723"/>
    </source>
</evidence>
<dbReference type="GO" id="GO:0046872">
    <property type="term" value="F:metal ion binding"/>
    <property type="evidence" value="ECO:0007669"/>
    <property type="project" value="UniProtKB-KW"/>
</dbReference>
<keyword evidence="5 12" id="KW-1133">Transmembrane helix</keyword>
<evidence type="ECO:0000256" key="7">
    <source>
        <dbReference type="ARBA" id="ARBA00023004"/>
    </source>
</evidence>
<evidence type="ECO:0000256" key="3">
    <source>
        <dbReference type="ARBA" id="ARBA00022692"/>
    </source>
</evidence>
<evidence type="ECO:0000313" key="13">
    <source>
        <dbReference type="EnsemblMetazoa" id="CLYHEMP013747.1"/>
    </source>
</evidence>
<keyword evidence="6" id="KW-0560">Oxidoreductase</keyword>
<evidence type="ECO:0000256" key="10">
    <source>
        <dbReference type="ARBA" id="ARBA00044501"/>
    </source>
</evidence>
<evidence type="ECO:0000256" key="2">
    <source>
        <dbReference type="ARBA" id="ARBA00004141"/>
    </source>
</evidence>
<dbReference type="Pfam" id="PF02628">
    <property type="entry name" value="COX15-CtaA"/>
    <property type="match status" value="1"/>
</dbReference>
<feature type="transmembrane region" description="Helical" evidence="12">
    <location>
        <begin position="316"/>
        <end position="335"/>
    </location>
</feature>
<evidence type="ECO:0000256" key="1">
    <source>
        <dbReference type="ARBA" id="ARBA00001970"/>
    </source>
</evidence>
<name>A0A7M5WVD2_9CNID</name>
<comment type="catalytic activity">
    <reaction evidence="11">
        <text>Fe(II)-heme o + 2 A + H2O = Fe(II)-heme a + 2 AH2</text>
        <dbReference type="Rhea" id="RHEA:63388"/>
        <dbReference type="ChEBI" id="CHEBI:13193"/>
        <dbReference type="ChEBI" id="CHEBI:15377"/>
        <dbReference type="ChEBI" id="CHEBI:17499"/>
        <dbReference type="ChEBI" id="CHEBI:60530"/>
        <dbReference type="ChEBI" id="CHEBI:61715"/>
        <dbReference type="EC" id="1.17.99.9"/>
    </reaction>
    <physiologicalReaction direction="left-to-right" evidence="11">
        <dbReference type="Rhea" id="RHEA:63389"/>
    </physiologicalReaction>
</comment>
<dbReference type="GO" id="GO:0016653">
    <property type="term" value="F:oxidoreductase activity, acting on NAD(P)H, heme protein as acceptor"/>
    <property type="evidence" value="ECO:0007669"/>
    <property type="project" value="TreeGrafter"/>
</dbReference>
<dbReference type="GO" id="GO:0120547">
    <property type="term" value="F:heme A synthase activity"/>
    <property type="evidence" value="ECO:0007669"/>
    <property type="project" value="UniProtKB-EC"/>
</dbReference>
<dbReference type="EnsemblMetazoa" id="CLYHEMT013747.1">
    <property type="protein sequence ID" value="CLYHEMP013747.1"/>
    <property type="gene ID" value="CLYHEMG013747"/>
</dbReference>
<proteinExistence type="predicted"/>
<feature type="transmembrane region" description="Helical" evidence="12">
    <location>
        <begin position="213"/>
        <end position="234"/>
    </location>
</feature>
<evidence type="ECO:0000256" key="8">
    <source>
        <dbReference type="ARBA" id="ARBA00023133"/>
    </source>
</evidence>
<keyword evidence="8" id="KW-0350">Heme biosynthesis</keyword>
<feature type="transmembrane region" description="Helical" evidence="12">
    <location>
        <begin position="145"/>
        <end position="163"/>
    </location>
</feature>
<keyword evidence="4" id="KW-0479">Metal-binding</keyword>
<dbReference type="GO" id="GO:0005743">
    <property type="term" value="C:mitochondrial inner membrane"/>
    <property type="evidence" value="ECO:0007669"/>
    <property type="project" value="TreeGrafter"/>
</dbReference>
<feature type="transmembrane region" description="Helical" evidence="12">
    <location>
        <begin position="347"/>
        <end position="371"/>
    </location>
</feature>
<dbReference type="OrthoDB" id="1726137at2759"/>
<dbReference type="GeneID" id="136802483"/>
<accession>A0A7M5WVD2</accession>
<dbReference type="InterPro" id="IPR023754">
    <property type="entry name" value="HemeA_Synthase_type2"/>
</dbReference>
<feature type="transmembrane region" description="Helical" evidence="12">
    <location>
        <begin position="377"/>
        <end position="395"/>
    </location>
</feature>
<evidence type="ECO:0000256" key="5">
    <source>
        <dbReference type="ARBA" id="ARBA00022989"/>
    </source>
</evidence>
<comment type="cofactor">
    <cofactor evidence="1">
        <name>heme b</name>
        <dbReference type="ChEBI" id="CHEBI:60344"/>
    </cofactor>
</comment>
<dbReference type="PANTHER" id="PTHR23289:SF2">
    <property type="entry name" value="CYTOCHROME C OXIDASE ASSEMBLY PROTEIN COX15 HOMOLOG"/>
    <property type="match status" value="1"/>
</dbReference>
<organism evidence="13 14">
    <name type="scientific">Clytia hemisphaerica</name>
    <dbReference type="NCBI Taxonomy" id="252671"/>
    <lineage>
        <taxon>Eukaryota</taxon>
        <taxon>Metazoa</taxon>
        <taxon>Cnidaria</taxon>
        <taxon>Hydrozoa</taxon>
        <taxon>Hydroidolina</taxon>
        <taxon>Leptothecata</taxon>
        <taxon>Obeliida</taxon>
        <taxon>Clytiidae</taxon>
        <taxon>Clytia</taxon>
    </lineage>
</organism>
<reference evidence="13" key="1">
    <citation type="submission" date="2021-01" db="UniProtKB">
        <authorList>
            <consortium name="EnsemblMetazoa"/>
        </authorList>
    </citation>
    <scope>IDENTIFICATION</scope>
</reference>
<feature type="transmembrane region" description="Helical" evidence="12">
    <location>
        <begin position="255"/>
        <end position="276"/>
    </location>
</feature>
<keyword evidence="3 12" id="KW-0812">Transmembrane</keyword>
<evidence type="ECO:0000313" key="14">
    <source>
        <dbReference type="Proteomes" id="UP000594262"/>
    </source>
</evidence>
<evidence type="ECO:0000256" key="11">
    <source>
        <dbReference type="ARBA" id="ARBA00048044"/>
    </source>
</evidence>
<feature type="transmembrane region" description="Helical" evidence="12">
    <location>
        <begin position="60"/>
        <end position="80"/>
    </location>
</feature>
<evidence type="ECO:0000256" key="9">
    <source>
        <dbReference type="ARBA" id="ARBA00023136"/>
    </source>
</evidence>
<feature type="transmembrane region" description="Helical" evidence="12">
    <location>
        <begin position="175"/>
        <end position="193"/>
    </location>
</feature>
<dbReference type="PANTHER" id="PTHR23289">
    <property type="entry name" value="CYTOCHROME C OXIDASE ASSEMBLY PROTEIN COX15"/>
    <property type="match status" value="1"/>
</dbReference>
<comment type="subcellular location">
    <subcellularLocation>
        <location evidence="2">Membrane</location>
        <topology evidence="2">Multi-pass membrane protein</topology>
    </subcellularLocation>
</comment>